<dbReference type="Pfam" id="PF02995">
    <property type="entry name" value="DUF229"/>
    <property type="match status" value="1"/>
</dbReference>
<dbReference type="GO" id="GO:0005615">
    <property type="term" value="C:extracellular space"/>
    <property type="evidence" value="ECO:0007669"/>
    <property type="project" value="TreeGrafter"/>
</dbReference>
<evidence type="ECO:0000313" key="2">
    <source>
        <dbReference type="EMBL" id="KRF84087.1"/>
    </source>
</evidence>
<dbReference type="FunFam" id="3.40.720.10:FF:000017">
    <property type="entry name" value="Predicted protein"/>
    <property type="match status" value="1"/>
</dbReference>
<keyword evidence="1" id="KW-1133">Transmembrane helix</keyword>
<gene>
    <name evidence="4" type="primary">Dvir\GJ12972</name>
    <name evidence="4" type="ORF">Dvir_GJ12972</name>
</gene>
<dbReference type="EMBL" id="CH940647">
    <property type="protein sequence ID" value="KRF84087.1"/>
    <property type="molecule type" value="Genomic_DNA"/>
</dbReference>
<proteinExistence type="predicted"/>
<dbReference type="OrthoDB" id="413313at2759"/>
<evidence type="ECO:0000313" key="4">
    <source>
        <dbReference type="EMBL" id="KRF84089.1"/>
    </source>
</evidence>
<organism evidence="4 5">
    <name type="scientific">Drosophila virilis</name>
    <name type="common">Fruit fly</name>
    <dbReference type="NCBI Taxonomy" id="7244"/>
    <lineage>
        <taxon>Eukaryota</taxon>
        <taxon>Metazoa</taxon>
        <taxon>Ecdysozoa</taxon>
        <taxon>Arthropoda</taxon>
        <taxon>Hexapoda</taxon>
        <taxon>Insecta</taxon>
        <taxon>Pterygota</taxon>
        <taxon>Neoptera</taxon>
        <taxon>Endopterygota</taxon>
        <taxon>Diptera</taxon>
        <taxon>Brachycera</taxon>
        <taxon>Muscomorpha</taxon>
        <taxon>Ephydroidea</taxon>
        <taxon>Drosophilidae</taxon>
        <taxon>Drosophila</taxon>
    </lineage>
</organism>
<dbReference type="InterPro" id="IPR004245">
    <property type="entry name" value="DUF229"/>
</dbReference>
<dbReference type="Gene3D" id="3.40.720.10">
    <property type="entry name" value="Alkaline Phosphatase, subunit A"/>
    <property type="match status" value="1"/>
</dbReference>
<dbReference type="PANTHER" id="PTHR10974">
    <property type="entry name" value="FI08016P-RELATED"/>
    <property type="match status" value="1"/>
</dbReference>
<reference evidence="4" key="3">
    <citation type="submission" date="2015-11" db="EMBL/GenBank/DDBJ databases">
        <authorList>
            <consortium name="FlyBase"/>
        </authorList>
    </citation>
    <scope>NUCLEOTIDE SEQUENCE</scope>
    <source>
        <strain evidence="4">TSC#15010-1051.87</strain>
    </source>
</reference>
<accession>A0A0Q9WHL4</accession>
<dbReference type="CDD" id="cd16021">
    <property type="entry name" value="ALP_like"/>
    <property type="match status" value="1"/>
</dbReference>
<dbReference type="EMBL" id="CH940647">
    <property type="protein sequence ID" value="KRF84088.1"/>
    <property type="molecule type" value="Genomic_DNA"/>
</dbReference>
<protein>
    <submittedName>
        <fullName evidence="2">Uncharacterized protein, isoform B</fullName>
    </submittedName>
    <submittedName>
        <fullName evidence="3">Uncharacterized protein, isoform C</fullName>
    </submittedName>
    <submittedName>
        <fullName evidence="4">Uncharacterized protein, isoform D</fullName>
    </submittedName>
</protein>
<name>A0A0Q9WHL4_DROVI</name>
<evidence type="ECO:0000256" key="1">
    <source>
        <dbReference type="SAM" id="Phobius"/>
    </source>
</evidence>
<dbReference type="PANTHER" id="PTHR10974:SF9">
    <property type="entry name" value="DUF229 DOMAIN CONTAINING PROTEIN-RELATED"/>
    <property type="match status" value="1"/>
</dbReference>
<reference evidence="4" key="2">
    <citation type="journal article" date="2008" name="Bioinformatics">
        <title>Assembly reconciliation.</title>
        <authorList>
            <person name="Zimin A.V."/>
            <person name="Smith D.R."/>
            <person name="Sutton G."/>
            <person name="Yorke J.A."/>
        </authorList>
    </citation>
    <scope>NUCLEOTIDE SEQUENCE</scope>
    <source>
        <strain evidence="4">TSC#15010-1051.87</strain>
    </source>
</reference>
<dbReference type="Proteomes" id="UP000008792">
    <property type="component" value="Unassembled WGS sequence"/>
</dbReference>
<dbReference type="EMBL" id="CH940647">
    <property type="protein sequence ID" value="KRF84089.1"/>
    <property type="molecule type" value="Genomic_DNA"/>
</dbReference>
<keyword evidence="1" id="KW-0472">Membrane</keyword>
<keyword evidence="1" id="KW-0812">Transmembrane</keyword>
<keyword evidence="5" id="KW-1185">Reference proteome</keyword>
<dbReference type="InterPro" id="IPR017850">
    <property type="entry name" value="Alkaline_phosphatase_core_sf"/>
</dbReference>
<dbReference type="AlphaFoldDB" id="A0A0Q9WHL4"/>
<evidence type="ECO:0000313" key="3">
    <source>
        <dbReference type="EMBL" id="KRF84088.1"/>
    </source>
</evidence>
<reference evidence="4 5" key="1">
    <citation type="journal article" date="2007" name="Nature">
        <title>Evolution of genes and genomes on the Drosophila phylogeny.</title>
        <authorList>
            <consortium name="Drosophila 12 Genomes Consortium"/>
            <person name="Clark A.G."/>
            <person name="Eisen M.B."/>
            <person name="Smith D.R."/>
            <person name="Bergman C.M."/>
            <person name="Oliver B."/>
            <person name="Markow T.A."/>
            <person name="Kaufman T.C."/>
            <person name="Kellis M."/>
            <person name="Gelbart W."/>
            <person name="Iyer V.N."/>
            <person name="Pollard D.A."/>
            <person name="Sackton T.B."/>
            <person name="Larracuente A.M."/>
            <person name="Singh N.D."/>
            <person name="Abad J.P."/>
            <person name="Abt D.N."/>
            <person name="Adryan B."/>
            <person name="Aguade M."/>
            <person name="Akashi H."/>
            <person name="Anderson W.W."/>
            <person name="Aquadro C.F."/>
            <person name="Ardell D.H."/>
            <person name="Arguello R."/>
            <person name="Artieri C.G."/>
            <person name="Barbash D.A."/>
            <person name="Barker D."/>
            <person name="Barsanti P."/>
            <person name="Batterham P."/>
            <person name="Batzoglou S."/>
            <person name="Begun D."/>
            <person name="Bhutkar A."/>
            <person name="Blanco E."/>
            <person name="Bosak S.A."/>
            <person name="Bradley R.K."/>
            <person name="Brand A.D."/>
            <person name="Brent M.R."/>
            <person name="Brooks A.N."/>
            <person name="Brown R.H."/>
            <person name="Butlin R.K."/>
            <person name="Caggese C."/>
            <person name="Calvi B.R."/>
            <person name="Bernardo de Carvalho A."/>
            <person name="Caspi A."/>
            <person name="Castrezana S."/>
            <person name="Celniker S.E."/>
            <person name="Chang J.L."/>
            <person name="Chapple C."/>
            <person name="Chatterji S."/>
            <person name="Chinwalla A."/>
            <person name="Civetta A."/>
            <person name="Clifton S.W."/>
            <person name="Comeron J.M."/>
            <person name="Costello J.C."/>
            <person name="Coyne J.A."/>
            <person name="Daub J."/>
            <person name="David R.G."/>
            <person name="Delcher A.L."/>
            <person name="Delehaunty K."/>
            <person name="Do C.B."/>
            <person name="Ebling H."/>
            <person name="Edwards K."/>
            <person name="Eickbush T."/>
            <person name="Evans J.D."/>
            <person name="Filipski A."/>
            <person name="Findeiss S."/>
            <person name="Freyhult E."/>
            <person name="Fulton L."/>
            <person name="Fulton R."/>
            <person name="Garcia A.C."/>
            <person name="Gardiner A."/>
            <person name="Garfield D.A."/>
            <person name="Garvin B.E."/>
            <person name="Gibson G."/>
            <person name="Gilbert D."/>
            <person name="Gnerre S."/>
            <person name="Godfrey J."/>
            <person name="Good R."/>
            <person name="Gotea V."/>
            <person name="Gravely B."/>
            <person name="Greenberg A.J."/>
            <person name="Griffiths-Jones S."/>
            <person name="Gross S."/>
            <person name="Guigo R."/>
            <person name="Gustafson E.A."/>
            <person name="Haerty W."/>
            <person name="Hahn M.W."/>
            <person name="Halligan D.L."/>
            <person name="Halpern A.L."/>
            <person name="Halter G.M."/>
            <person name="Han M.V."/>
            <person name="Heger A."/>
            <person name="Hillier L."/>
            <person name="Hinrichs A.S."/>
            <person name="Holmes I."/>
            <person name="Hoskins R.A."/>
            <person name="Hubisz M.J."/>
            <person name="Hultmark D."/>
            <person name="Huntley M.A."/>
            <person name="Jaffe D.B."/>
            <person name="Jagadeeshan S."/>
            <person name="Jeck W.R."/>
            <person name="Johnson J."/>
            <person name="Jones C.D."/>
            <person name="Jordan W.C."/>
            <person name="Karpen G.H."/>
            <person name="Kataoka E."/>
            <person name="Keightley P.D."/>
            <person name="Kheradpour P."/>
            <person name="Kirkness E.F."/>
            <person name="Koerich L.B."/>
            <person name="Kristiansen K."/>
            <person name="Kudrna D."/>
            <person name="Kulathinal R.J."/>
            <person name="Kumar S."/>
            <person name="Kwok R."/>
            <person name="Lander E."/>
            <person name="Langley C.H."/>
            <person name="Lapoint R."/>
            <person name="Lazzaro B.P."/>
            <person name="Lee S.J."/>
            <person name="Levesque L."/>
            <person name="Li R."/>
            <person name="Lin C.F."/>
            <person name="Lin M.F."/>
            <person name="Lindblad-Toh K."/>
            <person name="Llopart A."/>
            <person name="Long M."/>
            <person name="Low L."/>
            <person name="Lozovsky E."/>
            <person name="Lu J."/>
            <person name="Luo M."/>
            <person name="Machado C.A."/>
            <person name="Makalowski W."/>
            <person name="Marzo M."/>
            <person name="Matsuda M."/>
            <person name="Matzkin L."/>
            <person name="McAllister B."/>
            <person name="McBride C.S."/>
            <person name="McKernan B."/>
            <person name="McKernan K."/>
            <person name="Mendez-Lago M."/>
            <person name="Minx P."/>
            <person name="Mollenhauer M.U."/>
            <person name="Montooth K."/>
            <person name="Mount S.M."/>
            <person name="Mu X."/>
            <person name="Myers E."/>
            <person name="Negre B."/>
            <person name="Newfeld S."/>
            <person name="Nielsen R."/>
            <person name="Noor M.A."/>
            <person name="O'Grady P."/>
            <person name="Pachter L."/>
            <person name="Papaceit M."/>
            <person name="Parisi M.J."/>
            <person name="Parisi M."/>
            <person name="Parts L."/>
            <person name="Pedersen J.S."/>
            <person name="Pesole G."/>
            <person name="Phillippy A.M."/>
            <person name="Ponting C.P."/>
            <person name="Pop M."/>
            <person name="Porcelli D."/>
            <person name="Powell J.R."/>
            <person name="Prohaska S."/>
            <person name="Pruitt K."/>
            <person name="Puig M."/>
            <person name="Quesneville H."/>
            <person name="Ram K.R."/>
            <person name="Rand D."/>
            <person name="Rasmussen M.D."/>
            <person name="Reed L.K."/>
            <person name="Reenan R."/>
            <person name="Reily A."/>
            <person name="Remington K.A."/>
            <person name="Rieger T.T."/>
            <person name="Ritchie M.G."/>
            <person name="Robin C."/>
            <person name="Rogers Y.H."/>
            <person name="Rohde C."/>
            <person name="Rozas J."/>
            <person name="Rubenfield M.J."/>
            <person name="Ruiz A."/>
            <person name="Russo S."/>
            <person name="Salzberg S.L."/>
            <person name="Sanchez-Gracia A."/>
            <person name="Saranga D.J."/>
            <person name="Sato H."/>
            <person name="Schaeffer S.W."/>
            <person name="Schatz M.C."/>
            <person name="Schlenke T."/>
            <person name="Schwartz R."/>
            <person name="Segarra C."/>
            <person name="Singh R.S."/>
            <person name="Sirot L."/>
            <person name="Sirota M."/>
            <person name="Sisneros N.B."/>
            <person name="Smith C.D."/>
            <person name="Smith T.F."/>
            <person name="Spieth J."/>
            <person name="Stage D.E."/>
            <person name="Stark A."/>
            <person name="Stephan W."/>
            <person name="Strausberg R.L."/>
            <person name="Strempel S."/>
            <person name="Sturgill D."/>
            <person name="Sutton G."/>
            <person name="Sutton G.G."/>
            <person name="Tao W."/>
            <person name="Teichmann S."/>
            <person name="Tobari Y.N."/>
            <person name="Tomimura Y."/>
            <person name="Tsolas J.M."/>
            <person name="Valente V.L."/>
            <person name="Venter E."/>
            <person name="Venter J.C."/>
            <person name="Vicario S."/>
            <person name="Vieira F.G."/>
            <person name="Vilella A.J."/>
            <person name="Villasante A."/>
            <person name="Walenz B."/>
            <person name="Wang J."/>
            <person name="Wasserman M."/>
            <person name="Watts T."/>
            <person name="Wilson D."/>
            <person name="Wilson R.K."/>
            <person name="Wing R.A."/>
            <person name="Wolfner M.F."/>
            <person name="Wong A."/>
            <person name="Wong G.K."/>
            <person name="Wu C.I."/>
            <person name="Wu G."/>
            <person name="Yamamoto D."/>
            <person name="Yang H.P."/>
            <person name="Yang S.P."/>
            <person name="Yorke J.A."/>
            <person name="Yoshida K."/>
            <person name="Zdobnov E."/>
            <person name="Zhang P."/>
            <person name="Zhang Y."/>
            <person name="Zimin A.V."/>
            <person name="Baldwin J."/>
            <person name="Abdouelleil A."/>
            <person name="Abdulkadir J."/>
            <person name="Abebe A."/>
            <person name="Abera B."/>
            <person name="Abreu J."/>
            <person name="Acer S.C."/>
            <person name="Aftuck L."/>
            <person name="Alexander A."/>
            <person name="An P."/>
            <person name="Anderson E."/>
            <person name="Anderson S."/>
            <person name="Arachi H."/>
            <person name="Azer M."/>
            <person name="Bachantsang P."/>
            <person name="Barry A."/>
            <person name="Bayul T."/>
            <person name="Berlin A."/>
            <person name="Bessette D."/>
            <person name="Bloom T."/>
            <person name="Blye J."/>
            <person name="Boguslavskiy L."/>
            <person name="Bonnet C."/>
            <person name="Boukhgalter B."/>
            <person name="Bourzgui I."/>
            <person name="Brown A."/>
            <person name="Cahill P."/>
            <person name="Channer S."/>
            <person name="Cheshatsang Y."/>
            <person name="Chuda L."/>
            <person name="Citroen M."/>
            <person name="Collymore A."/>
            <person name="Cooke P."/>
            <person name="Costello M."/>
            <person name="D'Aco K."/>
            <person name="Daza R."/>
            <person name="De Haan G."/>
            <person name="DeGray S."/>
            <person name="DeMaso C."/>
            <person name="Dhargay N."/>
            <person name="Dooley K."/>
            <person name="Dooley E."/>
            <person name="Doricent M."/>
            <person name="Dorje P."/>
            <person name="Dorjee K."/>
            <person name="Dupes A."/>
            <person name="Elong R."/>
            <person name="Falk J."/>
            <person name="Farina A."/>
            <person name="Faro S."/>
            <person name="Ferguson D."/>
            <person name="Fisher S."/>
            <person name="Foley C.D."/>
            <person name="Franke A."/>
            <person name="Friedrich D."/>
            <person name="Gadbois L."/>
            <person name="Gearin G."/>
            <person name="Gearin C.R."/>
            <person name="Giannoukos G."/>
            <person name="Goode T."/>
            <person name="Graham J."/>
            <person name="Grandbois E."/>
            <person name="Grewal S."/>
            <person name="Gyaltsen K."/>
            <person name="Hafez N."/>
            <person name="Hagos B."/>
            <person name="Hall J."/>
            <person name="Henson C."/>
            <person name="Hollinger A."/>
            <person name="Honan T."/>
            <person name="Huard M.D."/>
            <person name="Hughes L."/>
            <person name="Hurhula B."/>
            <person name="Husby M.E."/>
            <person name="Kamat A."/>
            <person name="Kanga B."/>
            <person name="Kashin S."/>
            <person name="Khazanovich D."/>
            <person name="Kisner P."/>
            <person name="Lance K."/>
            <person name="Lara M."/>
            <person name="Lee W."/>
            <person name="Lennon N."/>
            <person name="Letendre F."/>
            <person name="LeVine R."/>
            <person name="Lipovsky A."/>
            <person name="Liu X."/>
            <person name="Liu J."/>
            <person name="Liu S."/>
            <person name="Lokyitsang T."/>
            <person name="Lokyitsang Y."/>
            <person name="Lubonja R."/>
            <person name="Lui A."/>
            <person name="MacDonald P."/>
            <person name="Magnisalis V."/>
            <person name="Maru K."/>
            <person name="Matthews C."/>
            <person name="McCusker W."/>
            <person name="McDonough S."/>
            <person name="Mehta T."/>
            <person name="Meldrim J."/>
            <person name="Meneus L."/>
            <person name="Mihai O."/>
            <person name="Mihalev A."/>
            <person name="Mihova T."/>
            <person name="Mittelman R."/>
            <person name="Mlenga V."/>
            <person name="Montmayeur A."/>
            <person name="Mulrain L."/>
            <person name="Navidi A."/>
            <person name="Naylor J."/>
            <person name="Negash T."/>
            <person name="Nguyen T."/>
            <person name="Nguyen N."/>
            <person name="Nicol R."/>
            <person name="Norbu C."/>
            <person name="Norbu N."/>
            <person name="Novod N."/>
            <person name="O'Neill B."/>
            <person name="Osman S."/>
            <person name="Markiewicz E."/>
            <person name="Oyono O.L."/>
            <person name="Patti C."/>
            <person name="Phunkhang P."/>
            <person name="Pierre F."/>
            <person name="Priest M."/>
            <person name="Raghuraman S."/>
            <person name="Rege F."/>
            <person name="Reyes R."/>
            <person name="Rise C."/>
            <person name="Rogov P."/>
            <person name="Ross K."/>
            <person name="Ryan E."/>
            <person name="Settipalli S."/>
            <person name="Shea T."/>
            <person name="Sherpa N."/>
            <person name="Shi L."/>
            <person name="Shih D."/>
            <person name="Sparrow T."/>
            <person name="Spaulding J."/>
            <person name="Stalker J."/>
            <person name="Stange-Thomann N."/>
            <person name="Stavropoulos S."/>
            <person name="Stone C."/>
            <person name="Strader C."/>
            <person name="Tesfaye S."/>
            <person name="Thomson T."/>
            <person name="Thoulutsang Y."/>
            <person name="Thoulutsang D."/>
            <person name="Topham K."/>
            <person name="Topping I."/>
            <person name="Tsamla T."/>
            <person name="Vassiliev H."/>
            <person name="Vo A."/>
            <person name="Wangchuk T."/>
            <person name="Wangdi T."/>
            <person name="Weiand M."/>
            <person name="Wilkinson J."/>
            <person name="Wilson A."/>
            <person name="Yadav S."/>
            <person name="Young G."/>
            <person name="Yu Q."/>
            <person name="Zembek L."/>
            <person name="Zhong D."/>
            <person name="Zimmer A."/>
            <person name="Zwirko Z."/>
            <person name="Jaffe D.B."/>
            <person name="Alvarez P."/>
            <person name="Brockman W."/>
            <person name="Butler J."/>
            <person name="Chin C."/>
            <person name="Gnerre S."/>
            <person name="Grabherr M."/>
            <person name="Kleber M."/>
            <person name="Mauceli E."/>
            <person name="MacCallum I."/>
        </authorList>
    </citation>
    <scope>NUCLEOTIDE SEQUENCE [LARGE SCALE GENOMIC DNA]</scope>
    <source>
        <strain evidence="4">TSC#15010-1051.87</strain>
        <strain evidence="5">Tucson 15010-1051.87</strain>
    </source>
</reference>
<sequence>MADQRPLLEYIDDETKDGHTDAPEPALTGIGYKHGATPSLAWYGRQLVLRRKLILGLLLIFIFSYFLIGPADVLDLEAVQVHHHSNVLDMEAVDLNPTQPLLLTTIEHTTNPMQTSITPMPQGYLVYSNHCRIVDLDPFKREVMRHFKRVSYKPCQTRPPLTRVHYDGTAQRYILSMESTALASYKKGSALSCCYMGVERASETDVNYTSCQKFKGSAQLSNSTDSIIVKCKTDKERVYINGHPTVPERVAVRERLERWAHKDRSRRVPSVLMIGIDSISRVNLIRAMPKTAQYLYDEDWFELAGYNKVDDNTFPNIMALMVGYNLTNAMKHCNPYKVNGLDKCNFIWKLFQEHGYVTAYGEDAIKINTFNYLKKGFQQPPVDYYLRPYLSAAEKLLGGNIVLGLPHCVGFETEAEHVYNYAQEFAKRYRNDSFFGFFWTNTHSHSDISQTSSMDDYLRGYLQRLVAQGTMEHSIVVFFSDHGLRFGPTRATWSGHLEERLPFLFIWLPPFVRQTHPEFVEALRQNRNRLTTPYDLHMTLKHILTLSGRSGSLKSLGGAKDCPQCQSLLLPVPLNRSCQDVAIEDHWCTCWAYDSVYKNSKTVRQLAKRVVHYLNDYINNFRNGSLAHLCVPLSLQSVSAAYKAHPNDIDAGHVQIYWLIFYTAPNKALYEATVRYNSQLPEEDNLLVTGSVSRLNTYSGEADCMNDFAIKKYCYCRHKGA</sequence>
<evidence type="ECO:0000313" key="5">
    <source>
        <dbReference type="Proteomes" id="UP000008792"/>
    </source>
</evidence>
<feature type="transmembrane region" description="Helical" evidence="1">
    <location>
        <begin position="53"/>
        <end position="71"/>
    </location>
</feature>
<dbReference type="SUPFAM" id="SSF53649">
    <property type="entry name" value="Alkaline phosphatase-like"/>
    <property type="match status" value="1"/>
</dbReference>